<dbReference type="Proteomes" id="UP000821837">
    <property type="component" value="Unassembled WGS sequence"/>
</dbReference>
<proteinExistence type="predicted"/>
<dbReference type="SUPFAM" id="SSF53335">
    <property type="entry name" value="S-adenosyl-L-methionine-dependent methyltransferases"/>
    <property type="match status" value="1"/>
</dbReference>
<dbReference type="AlphaFoldDB" id="A0A9D4PXM4"/>
<dbReference type="FunFam" id="3.40.50.150:FF:000725">
    <property type="entry name" value="Glutathione S-transferase, C-terminal domain-containing"/>
    <property type="match status" value="1"/>
</dbReference>
<name>A0A9D4PXM4_RHISA</name>
<dbReference type="GO" id="GO:0005737">
    <property type="term" value="C:cytoplasm"/>
    <property type="evidence" value="ECO:0007669"/>
    <property type="project" value="TreeGrafter"/>
</dbReference>
<dbReference type="InterPro" id="IPR029063">
    <property type="entry name" value="SAM-dependent_MTases_sf"/>
</dbReference>
<reference evidence="3" key="1">
    <citation type="journal article" date="2020" name="Cell">
        <title>Large-Scale Comparative Analyses of Tick Genomes Elucidate Their Genetic Diversity and Vector Capacities.</title>
        <authorList>
            <consortium name="Tick Genome and Microbiome Consortium (TIGMIC)"/>
            <person name="Jia N."/>
            <person name="Wang J."/>
            <person name="Shi W."/>
            <person name="Du L."/>
            <person name="Sun Y."/>
            <person name="Zhan W."/>
            <person name="Jiang J.F."/>
            <person name="Wang Q."/>
            <person name="Zhang B."/>
            <person name="Ji P."/>
            <person name="Bell-Sakyi L."/>
            <person name="Cui X.M."/>
            <person name="Yuan T.T."/>
            <person name="Jiang B.G."/>
            <person name="Yang W.F."/>
            <person name="Lam T.T."/>
            <person name="Chang Q.C."/>
            <person name="Ding S.J."/>
            <person name="Wang X.J."/>
            <person name="Zhu J.G."/>
            <person name="Ruan X.D."/>
            <person name="Zhao L."/>
            <person name="Wei J.T."/>
            <person name="Ye R.Z."/>
            <person name="Que T.C."/>
            <person name="Du C.H."/>
            <person name="Zhou Y.H."/>
            <person name="Cheng J.X."/>
            <person name="Dai P.F."/>
            <person name="Guo W.B."/>
            <person name="Han X.H."/>
            <person name="Huang E.J."/>
            <person name="Li L.F."/>
            <person name="Wei W."/>
            <person name="Gao Y.C."/>
            <person name="Liu J.Z."/>
            <person name="Shao H.Z."/>
            <person name="Wang X."/>
            <person name="Wang C.C."/>
            <person name="Yang T.C."/>
            <person name="Huo Q.B."/>
            <person name="Li W."/>
            <person name="Chen H.Y."/>
            <person name="Chen S.E."/>
            <person name="Zhou L.G."/>
            <person name="Ni X.B."/>
            <person name="Tian J.H."/>
            <person name="Sheng Y."/>
            <person name="Liu T."/>
            <person name="Pan Y.S."/>
            <person name="Xia L.Y."/>
            <person name="Li J."/>
            <person name="Zhao F."/>
            <person name="Cao W.C."/>
        </authorList>
    </citation>
    <scope>NUCLEOTIDE SEQUENCE</scope>
    <source>
        <strain evidence="3">Rsan-2018</strain>
    </source>
</reference>
<comment type="caution">
    <text evidence="3">The sequence shown here is derived from an EMBL/GenBank/DDBJ whole genome shotgun (WGS) entry which is preliminary data.</text>
</comment>
<organism evidence="3 4">
    <name type="scientific">Rhipicephalus sanguineus</name>
    <name type="common">Brown dog tick</name>
    <name type="synonym">Ixodes sanguineus</name>
    <dbReference type="NCBI Taxonomy" id="34632"/>
    <lineage>
        <taxon>Eukaryota</taxon>
        <taxon>Metazoa</taxon>
        <taxon>Ecdysozoa</taxon>
        <taxon>Arthropoda</taxon>
        <taxon>Chelicerata</taxon>
        <taxon>Arachnida</taxon>
        <taxon>Acari</taxon>
        <taxon>Parasitiformes</taxon>
        <taxon>Ixodida</taxon>
        <taxon>Ixodoidea</taxon>
        <taxon>Ixodidae</taxon>
        <taxon>Rhipicephalinae</taxon>
        <taxon>Rhipicephalus</taxon>
        <taxon>Rhipicephalus</taxon>
    </lineage>
</organism>
<feature type="region of interest" description="Disordered" evidence="1">
    <location>
        <begin position="203"/>
        <end position="228"/>
    </location>
</feature>
<accession>A0A9D4PXM4</accession>
<sequence length="606" mass="67504">MAIEHLVMLSGRNDDRSLLRVPQNTLVALFTFAYCEIEGLRVVLVPRDSASDDGGCNDEPLFDLPYSILPKLKCIESKDDSPTPQELLDCEPPAVYLPDKTTATCIGGLAGVLRWALGQLGSRTRDLEYKALLGFRGGCLAACSESSLWTRFCELDVQRAIPKLRTRCSAGSGLESPPLRLPEELLLLEAHMRQPVKTHNVQRKQQQVFRASRREGGDGSPAERKPIDGKLPELEHRFVEGFDQTLADVVLFPVLHLIFTELAAVTSKGAISERLPLTAKWYHTMSAQAQTLLALEALELKRIEQVERVEGSSMFIEESQLPKDSLYSSHPERTKPRIRHKNPESIINTLREACITPDLKPNPGEDSLPLPWEEFPEKVHPLGGGLPKTRVLRKCQQIENLVVLALQHAFDGCTIVDFCSGGGHVGIVLAYLLPECRVMMIENKEESMLRARERVKSLGLRNVVFYQCNMDYYVGDFDLGISLHACGVATDLVLQKCIERNAAFVSCPCCYGAMKATDRISYPLSRAFRDTGISKEDYTLLCHYADRTERDTPTCQQGHYCMALVDRDRAMGAAESGYEVIVTQMIPHDCSPKGLVLVGKRTSKVC</sequence>
<dbReference type="Gene3D" id="3.40.50.150">
    <property type="entry name" value="Vaccinia Virus protein VP39"/>
    <property type="match status" value="1"/>
</dbReference>
<evidence type="ECO:0000313" key="3">
    <source>
        <dbReference type="EMBL" id="KAH7957597.1"/>
    </source>
</evidence>
<feature type="domain" description="Methyltransferase" evidence="2">
    <location>
        <begin position="393"/>
        <end position="516"/>
    </location>
</feature>
<protein>
    <recommendedName>
        <fullName evidence="2">Methyltransferase domain-containing protein</fullName>
    </recommendedName>
</protein>
<evidence type="ECO:0000313" key="4">
    <source>
        <dbReference type="Proteomes" id="UP000821837"/>
    </source>
</evidence>
<dbReference type="InterPro" id="IPR025714">
    <property type="entry name" value="Methyltranfer_dom"/>
</dbReference>
<evidence type="ECO:0000256" key="1">
    <source>
        <dbReference type="SAM" id="MobiDB-lite"/>
    </source>
</evidence>
<keyword evidence="4" id="KW-1185">Reference proteome</keyword>
<dbReference type="OMA" id="WTRFCEV"/>
<dbReference type="PANTHER" id="PTHR13369:SF0">
    <property type="entry name" value="GLUTATHIONE S-TRANSFERASE C-TERMINAL DOMAIN-CONTAINING PROTEIN"/>
    <property type="match status" value="1"/>
</dbReference>
<gene>
    <name evidence="3" type="ORF">HPB52_020735</name>
</gene>
<dbReference type="EMBL" id="JABSTV010001250">
    <property type="protein sequence ID" value="KAH7957597.1"/>
    <property type="molecule type" value="Genomic_DNA"/>
</dbReference>
<feature type="compositionally biased region" description="Basic and acidic residues" evidence="1">
    <location>
        <begin position="212"/>
        <end position="228"/>
    </location>
</feature>
<evidence type="ECO:0000259" key="2">
    <source>
        <dbReference type="Pfam" id="PF13679"/>
    </source>
</evidence>
<dbReference type="PANTHER" id="PTHR13369">
    <property type="match status" value="1"/>
</dbReference>
<dbReference type="Pfam" id="PF13679">
    <property type="entry name" value="Methyltransf_32"/>
    <property type="match status" value="1"/>
</dbReference>
<dbReference type="OrthoDB" id="206598at2759"/>
<reference evidence="3" key="2">
    <citation type="submission" date="2021-09" db="EMBL/GenBank/DDBJ databases">
        <authorList>
            <person name="Jia N."/>
            <person name="Wang J."/>
            <person name="Shi W."/>
            <person name="Du L."/>
            <person name="Sun Y."/>
            <person name="Zhan W."/>
            <person name="Jiang J."/>
            <person name="Wang Q."/>
            <person name="Zhang B."/>
            <person name="Ji P."/>
            <person name="Sakyi L.B."/>
            <person name="Cui X."/>
            <person name="Yuan T."/>
            <person name="Jiang B."/>
            <person name="Yang W."/>
            <person name="Lam T.T.-Y."/>
            <person name="Chang Q."/>
            <person name="Ding S."/>
            <person name="Wang X."/>
            <person name="Zhu J."/>
            <person name="Ruan X."/>
            <person name="Zhao L."/>
            <person name="Wei J."/>
            <person name="Que T."/>
            <person name="Du C."/>
            <person name="Cheng J."/>
            <person name="Dai P."/>
            <person name="Han X."/>
            <person name="Huang E."/>
            <person name="Gao Y."/>
            <person name="Liu J."/>
            <person name="Shao H."/>
            <person name="Ye R."/>
            <person name="Li L."/>
            <person name="Wei W."/>
            <person name="Wang X."/>
            <person name="Wang C."/>
            <person name="Huo Q."/>
            <person name="Li W."/>
            <person name="Guo W."/>
            <person name="Chen H."/>
            <person name="Chen S."/>
            <person name="Zhou L."/>
            <person name="Zhou L."/>
            <person name="Ni X."/>
            <person name="Tian J."/>
            <person name="Zhou Y."/>
            <person name="Sheng Y."/>
            <person name="Liu T."/>
            <person name="Pan Y."/>
            <person name="Xia L."/>
            <person name="Li J."/>
            <person name="Zhao F."/>
            <person name="Cao W."/>
        </authorList>
    </citation>
    <scope>NUCLEOTIDE SEQUENCE</scope>
    <source>
        <strain evidence="3">Rsan-2018</strain>
        <tissue evidence="3">Larvae</tissue>
    </source>
</reference>
<dbReference type="VEuPathDB" id="VectorBase:RSAN_048099"/>